<dbReference type="EMBL" id="JAGINW010000001">
    <property type="protein sequence ID" value="MBP2322638.1"/>
    <property type="molecule type" value="Genomic_DNA"/>
</dbReference>
<gene>
    <name evidence="1" type="ORF">JOF56_003023</name>
</gene>
<keyword evidence="2" id="KW-1185">Reference proteome</keyword>
<evidence type="ECO:0000313" key="1">
    <source>
        <dbReference type="EMBL" id="MBP2322638.1"/>
    </source>
</evidence>
<dbReference type="Proteomes" id="UP001519332">
    <property type="component" value="Unassembled WGS sequence"/>
</dbReference>
<comment type="caution">
    <text evidence="1">The sequence shown here is derived from an EMBL/GenBank/DDBJ whole genome shotgun (WGS) entry which is preliminary data.</text>
</comment>
<name>A0ABS4TDZ1_9PSEU</name>
<accession>A0ABS4TDZ1</accession>
<reference evidence="1 2" key="1">
    <citation type="submission" date="2021-03" db="EMBL/GenBank/DDBJ databases">
        <title>Sequencing the genomes of 1000 actinobacteria strains.</title>
        <authorList>
            <person name="Klenk H.-P."/>
        </authorList>
    </citation>
    <scope>NUCLEOTIDE SEQUENCE [LARGE SCALE GENOMIC DNA]</scope>
    <source>
        <strain evidence="1 2">DSM 46670</strain>
    </source>
</reference>
<evidence type="ECO:0000313" key="2">
    <source>
        <dbReference type="Proteomes" id="UP001519332"/>
    </source>
</evidence>
<dbReference type="RefSeq" id="WP_209638212.1">
    <property type="nucleotide sequence ID" value="NZ_JAGINW010000001.1"/>
</dbReference>
<sequence length="135" mass="14513">MEGGEVMVMCGDVLDVTTMPVGFGGEVNQLLRVHLLMAPIVEVRAAKPDESSTWAFFSQPKQPTPNDDQLLKLSTCGVKHLGAGTTFPLPPSPTCGSEELRWIVPPPFGALKSPLPPWESIAACGLKARYRAIGR</sequence>
<proteinExistence type="predicted"/>
<protein>
    <submittedName>
        <fullName evidence="1">Uncharacterized protein</fullName>
    </submittedName>
</protein>
<organism evidence="1 2">
    <name type="scientific">Kibdelosporangium banguiense</name>
    <dbReference type="NCBI Taxonomy" id="1365924"/>
    <lineage>
        <taxon>Bacteria</taxon>
        <taxon>Bacillati</taxon>
        <taxon>Actinomycetota</taxon>
        <taxon>Actinomycetes</taxon>
        <taxon>Pseudonocardiales</taxon>
        <taxon>Pseudonocardiaceae</taxon>
        <taxon>Kibdelosporangium</taxon>
    </lineage>
</organism>